<dbReference type="Proteomes" id="UP000536624">
    <property type="component" value="Unassembled WGS sequence"/>
</dbReference>
<dbReference type="EMBL" id="JAALLH010000001">
    <property type="protein sequence ID" value="NIY66453.1"/>
    <property type="molecule type" value="Genomic_DNA"/>
</dbReference>
<sequence length="55" mass="5737">MRRHAPHAVAGYLAMARTTADRALAHGLLKPELAEDLLGVLSDVTDARGRGGGEA</sequence>
<comment type="caution">
    <text evidence="1">The sequence shown here is derived from an EMBL/GenBank/DDBJ whole genome shotgun (WGS) entry which is preliminary data.</text>
</comment>
<evidence type="ECO:0000313" key="2">
    <source>
        <dbReference type="Proteomes" id="UP000536624"/>
    </source>
</evidence>
<gene>
    <name evidence="1" type="ORF">SMALB_4476</name>
</gene>
<dbReference type="AlphaFoldDB" id="A0A7X5X4J8"/>
<name>A0A7X5X4J8_STRMQ</name>
<reference evidence="1 2" key="1">
    <citation type="submission" date="2020-02" db="EMBL/GenBank/DDBJ databases">
        <title>Streptomyces malaysiensis DSM14702 (JHCC583434, PFL_A843) Genome sequencing and assembly.</title>
        <authorList>
            <person name="Samborskyy M."/>
        </authorList>
    </citation>
    <scope>NUCLEOTIDE SEQUENCE [LARGE SCALE GENOMIC DNA]</scope>
    <source>
        <strain evidence="1 2">DSM 14702</strain>
    </source>
</reference>
<organism evidence="1 2">
    <name type="scientific">Streptomyces malaysiensis</name>
    <dbReference type="NCBI Taxonomy" id="92644"/>
    <lineage>
        <taxon>Bacteria</taxon>
        <taxon>Bacillati</taxon>
        <taxon>Actinomycetota</taxon>
        <taxon>Actinomycetes</taxon>
        <taxon>Kitasatosporales</taxon>
        <taxon>Streptomycetaceae</taxon>
        <taxon>Streptomyces</taxon>
        <taxon>Streptomyces violaceusniger group</taxon>
    </lineage>
</organism>
<evidence type="ECO:0000313" key="1">
    <source>
        <dbReference type="EMBL" id="NIY66453.1"/>
    </source>
</evidence>
<protein>
    <submittedName>
        <fullName evidence="1">Coenzyme F420-dependent NADP oxidoreductase</fullName>
    </submittedName>
</protein>
<accession>A0A7X5X4J8</accession>
<proteinExistence type="predicted"/>